<feature type="transmembrane region" description="Helical" evidence="1">
    <location>
        <begin position="152"/>
        <end position="171"/>
    </location>
</feature>
<protein>
    <submittedName>
        <fullName evidence="2">Exopolysaccharide biosynthesis protein</fullName>
    </submittedName>
</protein>
<organism evidence="2 3">
    <name type="scientific">Hyphobacterium marinum</name>
    <dbReference type="NCBI Taxonomy" id="3116574"/>
    <lineage>
        <taxon>Bacteria</taxon>
        <taxon>Pseudomonadati</taxon>
        <taxon>Pseudomonadota</taxon>
        <taxon>Alphaproteobacteria</taxon>
        <taxon>Maricaulales</taxon>
        <taxon>Maricaulaceae</taxon>
        <taxon>Hyphobacterium</taxon>
    </lineage>
</organism>
<proteinExistence type="predicted"/>
<keyword evidence="1" id="KW-0812">Transmembrane</keyword>
<keyword evidence="1" id="KW-0472">Membrane</keyword>
<dbReference type="PANTHER" id="PTHR41795">
    <property type="entry name" value="EXOPOLYSACCHARIDE SYNTHESIS PROTEIN"/>
    <property type="match status" value="1"/>
</dbReference>
<name>A0ABU7M1F4_9PROT</name>
<dbReference type="Pfam" id="PF06055">
    <property type="entry name" value="ExoD"/>
    <property type="match status" value="1"/>
</dbReference>
<dbReference type="EMBL" id="JAZDRO010000007">
    <property type="protein sequence ID" value="MEE2567641.1"/>
    <property type="molecule type" value="Genomic_DNA"/>
</dbReference>
<dbReference type="Proteomes" id="UP001310692">
    <property type="component" value="Unassembled WGS sequence"/>
</dbReference>
<sequence>MESAPDHPRKLETLFDGVAPCGRSRSDITVGELIDRLAHRSFGPLLLLPALVSVLPVIGALPGVTWTTSAICLVVSLHFLFQRHRVWLPGFLRGLSVPEKSFCKGLAAAKPWLRRLDGVTYKRFHLLLLPPAPILVALLCVVLSVAMFVFSVIPGGVVIPAAGIILLAIALTTHDGLLLALGVLVGAGAVAGAIWLLFRFVI</sequence>
<gene>
    <name evidence="2" type="ORF">V0U35_13230</name>
</gene>
<accession>A0ABU7M1F4</accession>
<keyword evidence="3" id="KW-1185">Reference proteome</keyword>
<feature type="transmembrane region" description="Helical" evidence="1">
    <location>
        <begin position="64"/>
        <end position="81"/>
    </location>
</feature>
<keyword evidence="1" id="KW-1133">Transmembrane helix</keyword>
<comment type="caution">
    <text evidence="2">The sequence shown here is derived from an EMBL/GenBank/DDBJ whole genome shotgun (WGS) entry which is preliminary data.</text>
</comment>
<dbReference type="PANTHER" id="PTHR41795:SF1">
    <property type="entry name" value="EXOPOLYSACCHARIDE SYNTHESIS PROTEIN"/>
    <property type="match status" value="1"/>
</dbReference>
<dbReference type="RefSeq" id="WP_330197210.1">
    <property type="nucleotide sequence ID" value="NZ_JAZDRO010000007.1"/>
</dbReference>
<reference evidence="2 3" key="1">
    <citation type="submission" date="2024-01" db="EMBL/GenBank/DDBJ databases">
        <title>Hyphobacterium bacterium isolated from marine sediment.</title>
        <authorList>
            <person name="Zhao S."/>
        </authorList>
    </citation>
    <scope>NUCLEOTIDE SEQUENCE [LARGE SCALE GENOMIC DNA]</scope>
    <source>
        <strain evidence="2 3">Y60-23</strain>
    </source>
</reference>
<evidence type="ECO:0000313" key="3">
    <source>
        <dbReference type="Proteomes" id="UP001310692"/>
    </source>
</evidence>
<evidence type="ECO:0000313" key="2">
    <source>
        <dbReference type="EMBL" id="MEE2567641.1"/>
    </source>
</evidence>
<feature type="transmembrane region" description="Helical" evidence="1">
    <location>
        <begin position="178"/>
        <end position="198"/>
    </location>
</feature>
<dbReference type="PIRSF" id="PIRSF033239">
    <property type="entry name" value="ExoD"/>
    <property type="match status" value="1"/>
</dbReference>
<evidence type="ECO:0000256" key="1">
    <source>
        <dbReference type="SAM" id="Phobius"/>
    </source>
</evidence>
<dbReference type="InterPro" id="IPR010331">
    <property type="entry name" value="ExoD"/>
</dbReference>
<feature type="transmembrane region" description="Helical" evidence="1">
    <location>
        <begin position="124"/>
        <end position="146"/>
    </location>
</feature>